<evidence type="ECO:0000313" key="3">
    <source>
        <dbReference type="Proteomes" id="UP001498398"/>
    </source>
</evidence>
<comment type="caution">
    <text evidence="2">The sequence shown here is derived from an EMBL/GenBank/DDBJ whole genome shotgun (WGS) entry which is preliminary data.</text>
</comment>
<protein>
    <recommendedName>
        <fullName evidence="4">F-box domain-containing protein</fullName>
    </recommendedName>
</protein>
<evidence type="ECO:0000313" key="2">
    <source>
        <dbReference type="EMBL" id="KAK7438027.1"/>
    </source>
</evidence>
<evidence type="ECO:0000256" key="1">
    <source>
        <dbReference type="SAM" id="Coils"/>
    </source>
</evidence>
<organism evidence="2 3">
    <name type="scientific">Marasmiellus scandens</name>
    <dbReference type="NCBI Taxonomy" id="2682957"/>
    <lineage>
        <taxon>Eukaryota</taxon>
        <taxon>Fungi</taxon>
        <taxon>Dikarya</taxon>
        <taxon>Basidiomycota</taxon>
        <taxon>Agaricomycotina</taxon>
        <taxon>Agaricomycetes</taxon>
        <taxon>Agaricomycetidae</taxon>
        <taxon>Agaricales</taxon>
        <taxon>Marasmiineae</taxon>
        <taxon>Omphalotaceae</taxon>
        <taxon>Marasmiellus</taxon>
    </lineage>
</organism>
<accession>A0ABR1IT24</accession>
<name>A0ABR1IT24_9AGAR</name>
<evidence type="ECO:0008006" key="4">
    <source>
        <dbReference type="Google" id="ProtNLM"/>
    </source>
</evidence>
<keyword evidence="1" id="KW-0175">Coiled coil</keyword>
<dbReference type="EMBL" id="JBANRG010000081">
    <property type="protein sequence ID" value="KAK7438027.1"/>
    <property type="molecule type" value="Genomic_DNA"/>
</dbReference>
<gene>
    <name evidence="2" type="ORF">VKT23_018195</name>
</gene>
<feature type="coiled-coil region" evidence="1">
    <location>
        <begin position="34"/>
        <end position="68"/>
    </location>
</feature>
<dbReference type="Proteomes" id="UP001498398">
    <property type="component" value="Unassembled WGS sequence"/>
</dbReference>
<sequence>MDSPFSHLFGRNEAPSAADIPVVRGMLSEPLEKLGQLDSEIARLEAVLANLRQERDDVQKYVDAHQRLLSPSLRIPSEILSEIFVRCLPEDCNPVCSVSQAPLLLGLICRSWREVCLSTPRLWTSVHVVLPTCGEITRMCRKVDEKRLGVEAWLDRSGSLPLSFSIYGSCQFSISSRHTRIDLEQNAKTLSQHVDQLLQCFTKQTYRWQNVELQLNKYCAKTLEKSMAALADPDWSVASLNSFTFMFLDSMRSPGQDLTYLPKFLAAPHLRSVTVAVNIQDALRHLEQSNPNLSQLNISCSGHFLPGLQLPSFFSLLSRYAHLRDCHLGVQVPQTVSLESYPTISLPLLRKLSLNFKVEREVSDIDQLLFNKISVPALHSLTLTVNRTGHVIPARVPFLSWLIDNQIHELNLSLPLSIEAYLECLTLVPNLSRLAIHDRVLNKESAKTLIDRLLPSPERPEPLCPILQQLSIFGLEVDDELMLNLARSRRSSIFEGINSLDILRVRFERYKQLVGIDNMLDELRKQGMKIEFVYQPERKDEASLGQRPQVIRSFDQLTRTSSYIVYT</sequence>
<proteinExistence type="predicted"/>
<dbReference type="SUPFAM" id="SSF52047">
    <property type="entry name" value="RNI-like"/>
    <property type="match status" value="1"/>
</dbReference>
<reference evidence="2 3" key="1">
    <citation type="submission" date="2024-01" db="EMBL/GenBank/DDBJ databases">
        <title>A draft genome for the cacao thread blight pathogen Marasmiellus scandens.</title>
        <authorList>
            <person name="Baruah I.K."/>
            <person name="Leung J."/>
            <person name="Bukari Y."/>
            <person name="Amoako-Attah I."/>
            <person name="Meinhardt L.W."/>
            <person name="Bailey B.A."/>
            <person name="Cohen S.P."/>
        </authorList>
    </citation>
    <scope>NUCLEOTIDE SEQUENCE [LARGE SCALE GENOMIC DNA]</scope>
    <source>
        <strain evidence="2 3">GH-19</strain>
    </source>
</reference>
<keyword evidence="3" id="KW-1185">Reference proteome</keyword>